<name>A0A2T4Z981_9BACL</name>
<dbReference type="EMBL" id="PZZP01000001">
    <property type="protein sequence ID" value="PTM58451.1"/>
    <property type="molecule type" value="Genomic_DNA"/>
</dbReference>
<dbReference type="AlphaFoldDB" id="A0A2T4Z981"/>
<comment type="caution">
    <text evidence="1">The sequence shown here is derived from an EMBL/GenBank/DDBJ whole genome shotgun (WGS) entry which is preliminary data.</text>
</comment>
<evidence type="ECO:0000313" key="2">
    <source>
        <dbReference type="Proteomes" id="UP000241639"/>
    </source>
</evidence>
<reference evidence="1 2" key="1">
    <citation type="submission" date="2018-04" db="EMBL/GenBank/DDBJ databases">
        <title>Genomic Encyclopedia of Archaeal and Bacterial Type Strains, Phase II (KMG-II): from individual species to whole genera.</title>
        <authorList>
            <person name="Goeker M."/>
        </authorList>
    </citation>
    <scope>NUCLEOTIDE SEQUENCE [LARGE SCALE GENOMIC DNA]</scope>
    <source>
        <strain evidence="1 2">DSM 45169</strain>
    </source>
</reference>
<sequence length="125" mass="14802">MVRVGEDHRNLKLKEVFPRIDNAVQTLLRLKEPVAREAVLPVWREAQWLQERIHHYDLAQCHPQVHEVVSFLSLSCFSLLYLEGESFSTYREELRSRYKSLLRWVYFSPKFATVGSVKRMSHSIS</sequence>
<gene>
    <name evidence="1" type="ORF">C8J48_1034</name>
</gene>
<keyword evidence="2" id="KW-1185">Reference proteome</keyword>
<proteinExistence type="predicted"/>
<protein>
    <submittedName>
        <fullName evidence="1">Uncharacterized protein</fullName>
    </submittedName>
</protein>
<accession>A0A2T4Z981</accession>
<dbReference type="Proteomes" id="UP000241639">
    <property type="component" value="Unassembled WGS sequence"/>
</dbReference>
<evidence type="ECO:0000313" key="1">
    <source>
        <dbReference type="EMBL" id="PTM58451.1"/>
    </source>
</evidence>
<dbReference type="RefSeq" id="WP_107725257.1">
    <property type="nucleotide sequence ID" value="NZ_PZZP01000001.1"/>
</dbReference>
<organism evidence="1 2">
    <name type="scientific">Desmospora activa DSM 45169</name>
    <dbReference type="NCBI Taxonomy" id="1121389"/>
    <lineage>
        <taxon>Bacteria</taxon>
        <taxon>Bacillati</taxon>
        <taxon>Bacillota</taxon>
        <taxon>Bacilli</taxon>
        <taxon>Bacillales</taxon>
        <taxon>Thermoactinomycetaceae</taxon>
        <taxon>Desmospora</taxon>
    </lineage>
</organism>
<dbReference type="OrthoDB" id="2988678at2"/>